<dbReference type="Gene3D" id="3.60.40.10">
    <property type="entry name" value="PPM-type phosphatase domain"/>
    <property type="match status" value="1"/>
</dbReference>
<keyword evidence="4" id="KW-1185">Reference proteome</keyword>
<comment type="caution">
    <text evidence="3">The sequence shown here is derived from an EMBL/GenBank/DDBJ whole genome shotgun (WGS) entry which is preliminary data.</text>
</comment>
<dbReference type="Pfam" id="PF07228">
    <property type="entry name" value="SpoIIE"/>
    <property type="match status" value="1"/>
</dbReference>
<dbReference type="InterPro" id="IPR001932">
    <property type="entry name" value="PPM-type_phosphatase-like_dom"/>
</dbReference>
<dbReference type="Proteomes" id="UP000078459">
    <property type="component" value="Unassembled WGS sequence"/>
</dbReference>
<reference evidence="3 4" key="1">
    <citation type="submission" date="2016-04" db="EMBL/GenBank/DDBJ databases">
        <authorList>
            <person name="Evans L.H."/>
            <person name="Alamgir A."/>
            <person name="Owens N."/>
            <person name="Weber N.D."/>
            <person name="Virtaneva K."/>
            <person name="Barbian K."/>
            <person name="Babar A."/>
            <person name="Rosenke K."/>
        </authorList>
    </citation>
    <scope>NUCLEOTIDE SEQUENCE [LARGE SCALE GENOMIC DNA]</scope>
    <source>
        <strain evidence="3 4">CCM 8644</strain>
    </source>
</reference>
<dbReference type="SUPFAM" id="SSF55781">
    <property type="entry name" value="GAF domain-like"/>
    <property type="match status" value="1"/>
</dbReference>
<dbReference type="PANTHER" id="PTHR43156:SF2">
    <property type="entry name" value="STAGE II SPORULATION PROTEIN E"/>
    <property type="match status" value="1"/>
</dbReference>
<dbReference type="InterPro" id="IPR052016">
    <property type="entry name" value="Bact_Sigma-Reg"/>
</dbReference>
<dbReference type="OrthoDB" id="9763484at2"/>
<evidence type="ECO:0000313" key="4">
    <source>
        <dbReference type="Proteomes" id="UP000078459"/>
    </source>
</evidence>
<dbReference type="STRING" id="1826909.A5893_12300"/>
<dbReference type="InterPro" id="IPR036457">
    <property type="entry name" value="PPM-type-like_dom_sf"/>
</dbReference>
<evidence type="ECO:0000259" key="2">
    <source>
        <dbReference type="SMART" id="SM00331"/>
    </source>
</evidence>
<dbReference type="PANTHER" id="PTHR43156">
    <property type="entry name" value="STAGE II SPORULATION PROTEIN E-RELATED"/>
    <property type="match status" value="1"/>
</dbReference>
<protein>
    <submittedName>
        <fullName evidence="3">Serine/threonine protein phosphatase</fullName>
    </submittedName>
</protein>
<reference evidence="3 4" key="2">
    <citation type="submission" date="2016-06" db="EMBL/GenBank/DDBJ databases">
        <title>Pedobacter psychrophilus sp. nov., isolated from Antarctic fragmentary rock.</title>
        <authorList>
            <person name="Svec P."/>
        </authorList>
    </citation>
    <scope>NUCLEOTIDE SEQUENCE [LARGE SCALE GENOMIC DNA]</scope>
    <source>
        <strain evidence="3 4">CCM 8644</strain>
    </source>
</reference>
<organism evidence="3 4">
    <name type="scientific">Pedobacter psychrophilus</name>
    <dbReference type="NCBI Taxonomy" id="1826909"/>
    <lineage>
        <taxon>Bacteria</taxon>
        <taxon>Pseudomonadati</taxon>
        <taxon>Bacteroidota</taxon>
        <taxon>Sphingobacteriia</taxon>
        <taxon>Sphingobacteriales</taxon>
        <taxon>Sphingobacteriaceae</taxon>
        <taxon>Pedobacter</taxon>
    </lineage>
</organism>
<dbReference type="EMBL" id="LWHJ01000029">
    <property type="protein sequence ID" value="OAQ38820.1"/>
    <property type="molecule type" value="Genomic_DNA"/>
</dbReference>
<gene>
    <name evidence="3" type="ORF">A5893_12300</name>
</gene>
<evidence type="ECO:0000256" key="1">
    <source>
        <dbReference type="ARBA" id="ARBA00022801"/>
    </source>
</evidence>
<evidence type="ECO:0000313" key="3">
    <source>
        <dbReference type="EMBL" id="OAQ38820.1"/>
    </source>
</evidence>
<dbReference type="AlphaFoldDB" id="A0A179DDP7"/>
<accession>A0A179DDP7</accession>
<dbReference type="RefSeq" id="WP_068822973.1">
    <property type="nucleotide sequence ID" value="NZ_LWHJ01000029.1"/>
</dbReference>
<dbReference type="SUPFAM" id="SSF81606">
    <property type="entry name" value="PP2C-like"/>
    <property type="match status" value="1"/>
</dbReference>
<sequence length="416" mass="47798">MQDQNPFSETDSQVDIVELLLKRQAELSALLEVTRAINSNVPSQSLIEMLEMIMQNNLRVKKFRLMLKNIDQFYCVSNFGDELEEFEDLQLIADQLLPSKVPQQLTKHPNPIFNAYDYFIPVHHKEETLAFVLVGKFKNEEKLLDNSVDYIQTLINVIIVAFENKKLFKERLHRERLTREVELARQVQNMLIPQELPNNLFLDVASVYRPHQSIGGDFFDFIQLNNDEFLWCVADVSGKGISAALIMANFQASLRALASLDIGLPELVKRLNTNVYKNTKGDRFITLFIGMYNDKTRLLNYINAGHNASIIIEKDKISTLAKGTTMIGAFDELPFINQGVLILEPDTIIFNYTDGIVEFDGDEEQSLTEDNLMNLLFENRNKPLKQLNNIIIEKIEELRHQEEASDDITILSLKIN</sequence>
<proteinExistence type="predicted"/>
<name>A0A179DDP7_9SPHI</name>
<keyword evidence="1" id="KW-0378">Hydrolase</keyword>
<dbReference type="SMART" id="SM00331">
    <property type="entry name" value="PP2C_SIG"/>
    <property type="match status" value="1"/>
</dbReference>
<dbReference type="GO" id="GO:0016791">
    <property type="term" value="F:phosphatase activity"/>
    <property type="evidence" value="ECO:0007669"/>
    <property type="project" value="TreeGrafter"/>
</dbReference>
<feature type="domain" description="PPM-type phosphatase" evidence="2">
    <location>
        <begin position="199"/>
        <end position="415"/>
    </location>
</feature>